<accession>A0A0M3JQI8</accession>
<dbReference type="Proteomes" id="UP000267096">
    <property type="component" value="Unassembled WGS sequence"/>
</dbReference>
<protein>
    <submittedName>
        <fullName evidence="1 3">Uncharacterized protein</fullName>
    </submittedName>
</protein>
<evidence type="ECO:0000313" key="2">
    <source>
        <dbReference type="Proteomes" id="UP000267096"/>
    </source>
</evidence>
<organism evidence="3">
    <name type="scientific">Anisakis simplex</name>
    <name type="common">Herring worm</name>
    <dbReference type="NCBI Taxonomy" id="6269"/>
    <lineage>
        <taxon>Eukaryota</taxon>
        <taxon>Metazoa</taxon>
        <taxon>Ecdysozoa</taxon>
        <taxon>Nematoda</taxon>
        <taxon>Chromadorea</taxon>
        <taxon>Rhabditida</taxon>
        <taxon>Spirurina</taxon>
        <taxon>Ascaridomorpha</taxon>
        <taxon>Ascaridoidea</taxon>
        <taxon>Anisakidae</taxon>
        <taxon>Anisakis</taxon>
        <taxon>Anisakis simplex complex</taxon>
    </lineage>
</organism>
<dbReference type="WBParaSite" id="ASIM_0000993901-mRNA-1">
    <property type="protein sequence ID" value="ASIM_0000993901-mRNA-1"/>
    <property type="gene ID" value="ASIM_0000993901"/>
</dbReference>
<dbReference type="EMBL" id="UYRR01030448">
    <property type="protein sequence ID" value="VDK41198.1"/>
    <property type="molecule type" value="Genomic_DNA"/>
</dbReference>
<dbReference type="AlphaFoldDB" id="A0A0M3JQI8"/>
<gene>
    <name evidence="1" type="ORF">ASIM_LOCUS9667</name>
</gene>
<dbReference type="OrthoDB" id="10259809at2759"/>
<proteinExistence type="predicted"/>
<evidence type="ECO:0000313" key="1">
    <source>
        <dbReference type="EMBL" id="VDK41198.1"/>
    </source>
</evidence>
<evidence type="ECO:0000313" key="3">
    <source>
        <dbReference type="WBParaSite" id="ASIM_0000993901-mRNA-1"/>
    </source>
</evidence>
<sequence length="52" mass="6148">MGPPVAQTKKLNVPRRTKIFVDQTIREREQAQTMHQVRYSLITSTFNSFIHF</sequence>
<keyword evidence="2" id="KW-1185">Reference proteome</keyword>
<reference evidence="3" key="1">
    <citation type="submission" date="2017-02" db="UniProtKB">
        <authorList>
            <consortium name="WormBaseParasite"/>
        </authorList>
    </citation>
    <scope>IDENTIFICATION</scope>
</reference>
<name>A0A0M3JQI8_ANISI</name>
<reference evidence="1 2" key="2">
    <citation type="submission" date="2018-11" db="EMBL/GenBank/DDBJ databases">
        <authorList>
            <consortium name="Pathogen Informatics"/>
        </authorList>
    </citation>
    <scope>NUCLEOTIDE SEQUENCE [LARGE SCALE GENOMIC DNA]</scope>
</reference>